<organism evidence="6 7">
    <name type="scientific">Curvularia clavata</name>
    <dbReference type="NCBI Taxonomy" id="95742"/>
    <lineage>
        <taxon>Eukaryota</taxon>
        <taxon>Fungi</taxon>
        <taxon>Dikarya</taxon>
        <taxon>Ascomycota</taxon>
        <taxon>Pezizomycotina</taxon>
        <taxon>Dothideomycetes</taxon>
        <taxon>Pleosporomycetidae</taxon>
        <taxon>Pleosporales</taxon>
        <taxon>Pleosporineae</taxon>
        <taxon>Pleosporaceae</taxon>
        <taxon>Curvularia</taxon>
    </lineage>
</organism>
<dbReference type="SUPFAM" id="SSF53474">
    <property type="entry name" value="alpha/beta-Hydrolases"/>
    <property type="match status" value="1"/>
</dbReference>
<feature type="domain" description="AB hydrolase-1" evidence="5">
    <location>
        <begin position="33"/>
        <end position="289"/>
    </location>
</feature>
<evidence type="ECO:0000256" key="3">
    <source>
        <dbReference type="ARBA" id="ARBA00023026"/>
    </source>
</evidence>
<dbReference type="InterPro" id="IPR029058">
    <property type="entry name" value="AB_hydrolase_fold"/>
</dbReference>
<keyword evidence="7" id="KW-1185">Reference proteome</keyword>
<accession>A0A9Q9DNF3</accession>
<dbReference type="Proteomes" id="UP001056012">
    <property type="component" value="Chromosome 1"/>
</dbReference>
<proteinExistence type="inferred from homology"/>
<dbReference type="OrthoDB" id="294702at2759"/>
<dbReference type="Gene3D" id="3.40.50.1820">
    <property type="entry name" value="alpha/beta hydrolase"/>
    <property type="match status" value="1"/>
</dbReference>
<dbReference type="VEuPathDB" id="FungiDB:yc1106_01127"/>
<comment type="similarity">
    <text evidence="2">Belongs to the AB hydrolase superfamily. AKT2 hydrolase family.</text>
</comment>
<protein>
    <recommendedName>
        <fullName evidence="5">AB hydrolase-1 domain-containing protein</fullName>
    </recommendedName>
</protein>
<evidence type="ECO:0000256" key="4">
    <source>
        <dbReference type="ARBA" id="ARBA00023140"/>
    </source>
</evidence>
<dbReference type="PANTHER" id="PTHR45763">
    <property type="entry name" value="HYDROLASE, ALPHA/BETA FOLD FAMILY PROTEIN, EXPRESSED-RELATED"/>
    <property type="match status" value="1"/>
</dbReference>
<keyword evidence="3" id="KW-0843">Virulence</keyword>
<dbReference type="Pfam" id="PF00561">
    <property type="entry name" value="Abhydrolase_1"/>
    <property type="match status" value="1"/>
</dbReference>
<reference evidence="6" key="1">
    <citation type="submission" date="2021-12" db="EMBL/GenBank/DDBJ databases">
        <title>Curvularia clavata genome.</title>
        <authorList>
            <person name="Cao Y."/>
        </authorList>
    </citation>
    <scope>NUCLEOTIDE SEQUENCE</scope>
    <source>
        <strain evidence="6">Yc1106</strain>
    </source>
</reference>
<comment type="subcellular location">
    <subcellularLocation>
        <location evidence="1">Peroxisome</location>
    </subcellularLocation>
</comment>
<name>A0A9Q9DNF3_CURCL</name>
<dbReference type="GO" id="GO:0005777">
    <property type="term" value="C:peroxisome"/>
    <property type="evidence" value="ECO:0007669"/>
    <property type="project" value="UniProtKB-SubCell"/>
</dbReference>
<dbReference type="PANTHER" id="PTHR45763:SF46">
    <property type="entry name" value="AB HYDROLASE-1 DOMAIN-CONTAINING PROTEIN"/>
    <property type="match status" value="1"/>
</dbReference>
<evidence type="ECO:0000259" key="5">
    <source>
        <dbReference type="Pfam" id="PF00561"/>
    </source>
</evidence>
<evidence type="ECO:0000256" key="1">
    <source>
        <dbReference type="ARBA" id="ARBA00004275"/>
    </source>
</evidence>
<evidence type="ECO:0000256" key="2">
    <source>
        <dbReference type="ARBA" id="ARBA00005668"/>
    </source>
</evidence>
<keyword evidence="4" id="KW-0576">Peroxisome</keyword>
<dbReference type="AlphaFoldDB" id="A0A9Q9DNF3"/>
<dbReference type="EMBL" id="CP089274">
    <property type="protein sequence ID" value="USP73853.1"/>
    <property type="molecule type" value="Genomic_DNA"/>
</dbReference>
<gene>
    <name evidence="6" type="ORF">yc1106_01127</name>
</gene>
<evidence type="ECO:0000313" key="7">
    <source>
        <dbReference type="Proteomes" id="UP001056012"/>
    </source>
</evidence>
<evidence type="ECO:0000313" key="6">
    <source>
        <dbReference type="EMBL" id="USP73853.1"/>
    </source>
</evidence>
<dbReference type="InterPro" id="IPR000073">
    <property type="entry name" value="AB_hydrolase_1"/>
</dbReference>
<sequence>MKLTMQQENACLKLKDGRKLSYAIYGSPVPQKTIIYLHGYPSSRYEGKLWHSGCATHNIRLVAPDRPGSGLSTFQHNRRILDLPRDILALTEHLKIHQFYILAAAEGASYALACIKEIGKKRLLGVSIVSGLYPVKLGTSGMILPSRIALWIAPWMTNIATTLFENKMGKLSRGEDVTGFEEVLSKEVDTWHSGDQKVLKSPNVWPTFVAMTKESFRNGSEGVGWEAKLNGSEWGFELAHVRVGQGEVPLALWHGTDDRNSPVAMVEQARNLLPGCVLYLKEGEGHFSFALRNADEIIQDLVGQKEKDEYMTVALTQEYGLRSSAGMMFLFITSSIELRARAYDIHFNGFLYGK</sequence>